<feature type="transmembrane region" description="Helical" evidence="8">
    <location>
        <begin position="65"/>
        <end position="85"/>
    </location>
</feature>
<evidence type="ECO:0000313" key="11">
    <source>
        <dbReference type="Proteomes" id="UP000233551"/>
    </source>
</evidence>
<dbReference type="STRING" id="22663.A0A2I0KAD1"/>
<protein>
    <recommendedName>
        <fullName evidence="8">CASP-like protein</fullName>
    </recommendedName>
</protein>
<comment type="similarity">
    <text evidence="2 8">Belongs to the Casparian strip membrane proteins (CASP) family.</text>
</comment>
<feature type="domain" description="Casparian strip membrane protein" evidence="9">
    <location>
        <begin position="59"/>
        <end position="189"/>
    </location>
</feature>
<keyword evidence="6 8" id="KW-1133">Transmembrane helix</keyword>
<dbReference type="EMBL" id="PGOL01000749">
    <property type="protein sequence ID" value="PKI65495.1"/>
    <property type="molecule type" value="Genomic_DNA"/>
</dbReference>
<keyword evidence="11" id="KW-1185">Reference proteome</keyword>
<evidence type="ECO:0000256" key="8">
    <source>
        <dbReference type="RuleBase" id="RU361233"/>
    </source>
</evidence>
<dbReference type="Proteomes" id="UP000233551">
    <property type="component" value="Unassembled WGS sequence"/>
</dbReference>
<gene>
    <name evidence="10" type="ORF">CRG98_014105</name>
</gene>
<dbReference type="PANTHER" id="PTHR32021:SF0">
    <property type="entry name" value="CASP-LIKE PROTEIN 5B2"/>
    <property type="match status" value="1"/>
</dbReference>
<comment type="caution">
    <text evidence="10">The sequence shown here is derived from an EMBL/GenBank/DDBJ whole genome shotgun (WGS) entry which is preliminary data.</text>
</comment>
<feature type="transmembrane region" description="Helical" evidence="8">
    <location>
        <begin position="181"/>
        <end position="202"/>
    </location>
</feature>
<keyword evidence="5 8" id="KW-0812">Transmembrane</keyword>
<dbReference type="PANTHER" id="PTHR32021">
    <property type="entry name" value="CASP-LIKE PROTEIN 5B3"/>
    <property type="match status" value="1"/>
</dbReference>
<dbReference type="Pfam" id="PF04535">
    <property type="entry name" value="CASP_dom"/>
    <property type="match status" value="1"/>
</dbReference>
<comment type="subcellular location">
    <subcellularLocation>
        <location evidence="1 8">Cell membrane</location>
        <topology evidence="1 8">Multi-pass membrane protein</topology>
    </subcellularLocation>
</comment>
<sequence>MYKVKGFKELKQQGIIEPATGREHHRGRPGTDLSDMQMVVSEVYQEKKDRQMVNIVGGPGTRIGLSFRVGQLVFAAASLYVMVGAKEYKKFIPYSYLVYANGFIILWSFISACLDKYALRQQLDLQGLAAIRFIVPVNLVAWFLSVTAASSSSGILTYIVYDFPVCSVEDLPCFEYGIAVIFAWLSTVCLSFSANATVVILYKKLA</sequence>
<evidence type="ECO:0000256" key="3">
    <source>
        <dbReference type="ARBA" id="ARBA00011489"/>
    </source>
</evidence>
<accession>A0A2I0KAD1</accession>
<dbReference type="InterPro" id="IPR006702">
    <property type="entry name" value="CASP_dom"/>
</dbReference>
<evidence type="ECO:0000256" key="7">
    <source>
        <dbReference type="ARBA" id="ARBA00023136"/>
    </source>
</evidence>
<feature type="transmembrane region" description="Helical" evidence="8">
    <location>
        <begin position="91"/>
        <end position="114"/>
    </location>
</feature>
<evidence type="ECO:0000256" key="6">
    <source>
        <dbReference type="ARBA" id="ARBA00022989"/>
    </source>
</evidence>
<comment type="subunit">
    <text evidence="3 8">Homodimer and heterodimers.</text>
</comment>
<keyword evidence="4 8" id="KW-1003">Cell membrane</keyword>
<keyword evidence="7 8" id="KW-0472">Membrane</keyword>
<feature type="transmembrane region" description="Helical" evidence="8">
    <location>
        <begin position="135"/>
        <end position="161"/>
    </location>
</feature>
<organism evidence="10 11">
    <name type="scientific">Punica granatum</name>
    <name type="common">Pomegranate</name>
    <dbReference type="NCBI Taxonomy" id="22663"/>
    <lineage>
        <taxon>Eukaryota</taxon>
        <taxon>Viridiplantae</taxon>
        <taxon>Streptophyta</taxon>
        <taxon>Embryophyta</taxon>
        <taxon>Tracheophyta</taxon>
        <taxon>Spermatophyta</taxon>
        <taxon>Magnoliopsida</taxon>
        <taxon>eudicotyledons</taxon>
        <taxon>Gunneridae</taxon>
        <taxon>Pentapetalae</taxon>
        <taxon>rosids</taxon>
        <taxon>malvids</taxon>
        <taxon>Myrtales</taxon>
        <taxon>Lythraceae</taxon>
        <taxon>Punica</taxon>
    </lineage>
</organism>
<evidence type="ECO:0000313" key="10">
    <source>
        <dbReference type="EMBL" id="PKI65495.1"/>
    </source>
</evidence>
<evidence type="ECO:0000256" key="5">
    <source>
        <dbReference type="ARBA" id="ARBA00022692"/>
    </source>
</evidence>
<evidence type="ECO:0000259" key="9">
    <source>
        <dbReference type="Pfam" id="PF04535"/>
    </source>
</evidence>
<proteinExistence type="inferred from homology"/>
<name>A0A2I0KAD1_PUNGR</name>
<evidence type="ECO:0000256" key="2">
    <source>
        <dbReference type="ARBA" id="ARBA00007651"/>
    </source>
</evidence>
<dbReference type="GO" id="GO:0005886">
    <property type="term" value="C:plasma membrane"/>
    <property type="evidence" value="ECO:0007669"/>
    <property type="project" value="UniProtKB-SubCell"/>
</dbReference>
<dbReference type="InterPro" id="IPR045009">
    <property type="entry name" value="CASPL-5"/>
</dbReference>
<dbReference type="AlphaFoldDB" id="A0A2I0KAD1"/>
<evidence type="ECO:0000256" key="1">
    <source>
        <dbReference type="ARBA" id="ARBA00004651"/>
    </source>
</evidence>
<reference evidence="10 11" key="1">
    <citation type="submission" date="2017-11" db="EMBL/GenBank/DDBJ databases">
        <title>De-novo sequencing of pomegranate (Punica granatum L.) genome.</title>
        <authorList>
            <person name="Akparov Z."/>
            <person name="Amiraslanov A."/>
            <person name="Hajiyeva S."/>
            <person name="Abbasov M."/>
            <person name="Kaur K."/>
            <person name="Hamwieh A."/>
            <person name="Solovyev V."/>
            <person name="Salamov A."/>
            <person name="Braich B."/>
            <person name="Kosarev P."/>
            <person name="Mahmoud A."/>
            <person name="Hajiyev E."/>
            <person name="Babayeva S."/>
            <person name="Izzatullayeva V."/>
            <person name="Mammadov A."/>
            <person name="Mammadov A."/>
            <person name="Sharifova S."/>
            <person name="Ojaghi J."/>
            <person name="Eynullazada K."/>
            <person name="Bayramov B."/>
            <person name="Abdulazimova A."/>
            <person name="Shahmuradov I."/>
        </authorList>
    </citation>
    <scope>NUCLEOTIDE SEQUENCE [LARGE SCALE GENOMIC DNA]</scope>
    <source>
        <strain evidence="11">cv. AG2017</strain>
        <tissue evidence="10">Leaf</tissue>
    </source>
</reference>
<evidence type="ECO:0000256" key="4">
    <source>
        <dbReference type="ARBA" id="ARBA00022475"/>
    </source>
</evidence>